<accession>A0A8J4WWL6</accession>
<dbReference type="Pfam" id="PF01733">
    <property type="entry name" value="Nucleoside_tran"/>
    <property type="match status" value="1"/>
</dbReference>
<evidence type="ECO:0000313" key="8">
    <source>
        <dbReference type="EMBL" id="KAF5894614.1"/>
    </source>
</evidence>
<dbReference type="Proteomes" id="UP000727407">
    <property type="component" value="Unassembled WGS sequence"/>
</dbReference>
<name>A0A8J4WWL6_CLAMG</name>
<dbReference type="OrthoDB" id="46396at2759"/>
<comment type="similarity">
    <text evidence="2">Belongs to the SLC29A/ENT transporter (TC 2.A.57) family.</text>
</comment>
<feature type="transmembrane region" description="Helical" evidence="7">
    <location>
        <begin position="427"/>
        <end position="449"/>
    </location>
</feature>
<dbReference type="Gene3D" id="1.20.1250.20">
    <property type="entry name" value="MFS general substrate transporter like domains"/>
    <property type="match status" value="1"/>
</dbReference>
<evidence type="ECO:0000256" key="7">
    <source>
        <dbReference type="SAM" id="Phobius"/>
    </source>
</evidence>
<evidence type="ECO:0000256" key="6">
    <source>
        <dbReference type="ARBA" id="ARBA00023136"/>
    </source>
</evidence>
<sequence length="453" mass="49934">MAENIGEDSQITKLHSRADQTSHQSGRIKLLLFFTSKAVCDRKDFLHKHGHRESHGQYFNQRLAGPAPVNETLRESRNGLQDKFSNTMTLCAMIPLLIFTCLNSIVYQRIPQNIRILGSLVSILVVLCVTAVMVKLSVNPLPFFTITMIKIVIINAFGAILQGSLFGMAGVFPDGYTTPIMSGQGLAGTFAALAMICAIASGSDLMDCAFGYFITACVVISLAILSYIILPKLKFYRYYQKKSRNDPALDEEKEIKLMKNGDSRGGMSTSEDVQQNPSILSIFKKIWVMALSVCFAFTVTIGAFPAVVVDVKSTIADGGPWEKYYIPVSGFLLFNLCDWMGRSLTAVCSWPGKDSKLLPALLVARLIFVPLFMLCNVQPRNIMPVYFSHDAWFTVFIILFGFSNGYLVTLCMCFCPKLVDGNEAETAGAIMAFFLSLGLAFGASISFLFRGVI</sequence>
<feature type="transmembrane region" description="Helical" evidence="7">
    <location>
        <begin position="286"/>
        <end position="304"/>
    </location>
</feature>
<dbReference type="PIRSF" id="PIRSF016379">
    <property type="entry name" value="ENT"/>
    <property type="match status" value="1"/>
</dbReference>
<dbReference type="SUPFAM" id="SSF103473">
    <property type="entry name" value="MFS general substrate transporter"/>
    <property type="match status" value="1"/>
</dbReference>
<dbReference type="NCBIfam" id="TIGR00939">
    <property type="entry name" value="2a57"/>
    <property type="match status" value="1"/>
</dbReference>
<evidence type="ECO:0000256" key="2">
    <source>
        <dbReference type="ARBA" id="ARBA00007965"/>
    </source>
</evidence>
<keyword evidence="3" id="KW-0813">Transport</keyword>
<dbReference type="EMBL" id="QNUK01000366">
    <property type="protein sequence ID" value="KAF5894614.1"/>
    <property type="molecule type" value="Genomic_DNA"/>
</dbReference>
<gene>
    <name evidence="8" type="primary">slc29a1b</name>
    <name evidence="8" type="ORF">DAT39_015692</name>
</gene>
<reference evidence="8" key="1">
    <citation type="submission" date="2020-07" db="EMBL/GenBank/DDBJ databases">
        <title>Clarias magur genome sequencing, assembly and annotation.</title>
        <authorList>
            <person name="Kushwaha B."/>
            <person name="Kumar R."/>
            <person name="Das P."/>
            <person name="Joshi C.G."/>
            <person name="Kumar D."/>
            <person name="Nagpure N.S."/>
            <person name="Pandey M."/>
            <person name="Agarwal S."/>
            <person name="Srivastava S."/>
            <person name="Singh M."/>
            <person name="Sahoo L."/>
            <person name="Jayasankar P."/>
            <person name="Meher P.K."/>
            <person name="Koringa P.G."/>
            <person name="Iquebal M.A."/>
            <person name="Das S.P."/>
            <person name="Bit A."/>
            <person name="Patnaik S."/>
            <person name="Patel N."/>
            <person name="Shah T.M."/>
            <person name="Hinsu A."/>
            <person name="Jena J.K."/>
        </authorList>
    </citation>
    <scope>NUCLEOTIDE SEQUENCE</scope>
    <source>
        <strain evidence="8">CIFAMagur01</strain>
        <tissue evidence="8">Testis</tissue>
    </source>
</reference>
<dbReference type="GO" id="GO:0015213">
    <property type="term" value="F:uridine transmembrane transporter activity"/>
    <property type="evidence" value="ECO:0007669"/>
    <property type="project" value="UniProtKB-ARBA"/>
</dbReference>
<evidence type="ECO:0000256" key="4">
    <source>
        <dbReference type="ARBA" id="ARBA00022692"/>
    </source>
</evidence>
<evidence type="ECO:0000256" key="3">
    <source>
        <dbReference type="ARBA" id="ARBA00022448"/>
    </source>
</evidence>
<feature type="transmembrane region" description="Helical" evidence="7">
    <location>
        <begin position="87"/>
        <end position="107"/>
    </location>
</feature>
<keyword evidence="9" id="KW-1185">Reference proteome</keyword>
<dbReference type="GO" id="GO:0016323">
    <property type="term" value="C:basolateral plasma membrane"/>
    <property type="evidence" value="ECO:0007669"/>
    <property type="project" value="UniProtKB-SubCell"/>
</dbReference>
<comment type="subcellular location">
    <subcellularLocation>
        <location evidence="1">Basolateral cell membrane</location>
        <topology evidence="1">Multi-pass membrane protein</topology>
    </subcellularLocation>
</comment>
<dbReference type="PRINTS" id="PR01130">
    <property type="entry name" value="DERENTRNSPRT"/>
</dbReference>
<comment type="caution">
    <text evidence="8">The sequence shown here is derived from an EMBL/GenBank/DDBJ whole genome shotgun (WGS) entry which is preliminary data.</text>
</comment>
<keyword evidence="4 7" id="KW-0812">Transmembrane</keyword>
<keyword evidence="5 7" id="KW-1133">Transmembrane helix</keyword>
<dbReference type="InterPro" id="IPR002259">
    <property type="entry name" value="Eqnu_transpt"/>
</dbReference>
<evidence type="ECO:0000313" key="9">
    <source>
        <dbReference type="Proteomes" id="UP000727407"/>
    </source>
</evidence>
<dbReference type="InterPro" id="IPR036259">
    <property type="entry name" value="MFS_trans_sf"/>
</dbReference>
<protein>
    <submittedName>
        <fullName evidence="8">Equilibrative nucleoside transporter 1-like isoform X1</fullName>
    </submittedName>
</protein>
<feature type="transmembrane region" description="Helical" evidence="7">
    <location>
        <begin position="146"/>
        <end position="172"/>
    </location>
</feature>
<organism evidence="8 9">
    <name type="scientific">Clarias magur</name>
    <name type="common">Asian catfish</name>
    <name type="synonym">Macropteronotus magur</name>
    <dbReference type="NCBI Taxonomy" id="1594786"/>
    <lineage>
        <taxon>Eukaryota</taxon>
        <taxon>Metazoa</taxon>
        <taxon>Chordata</taxon>
        <taxon>Craniata</taxon>
        <taxon>Vertebrata</taxon>
        <taxon>Euteleostomi</taxon>
        <taxon>Actinopterygii</taxon>
        <taxon>Neopterygii</taxon>
        <taxon>Teleostei</taxon>
        <taxon>Ostariophysi</taxon>
        <taxon>Siluriformes</taxon>
        <taxon>Clariidae</taxon>
        <taxon>Clarias</taxon>
    </lineage>
</organism>
<evidence type="ECO:0000256" key="5">
    <source>
        <dbReference type="ARBA" id="ARBA00022989"/>
    </source>
</evidence>
<dbReference type="PANTHER" id="PTHR10332">
    <property type="entry name" value="EQUILIBRATIVE NUCLEOSIDE TRANSPORTER"/>
    <property type="match status" value="1"/>
</dbReference>
<feature type="transmembrane region" description="Helical" evidence="7">
    <location>
        <begin position="357"/>
        <end position="379"/>
    </location>
</feature>
<feature type="transmembrane region" description="Helical" evidence="7">
    <location>
        <begin position="209"/>
        <end position="230"/>
    </location>
</feature>
<feature type="transmembrane region" description="Helical" evidence="7">
    <location>
        <begin position="184"/>
        <end position="203"/>
    </location>
</feature>
<evidence type="ECO:0000256" key="1">
    <source>
        <dbReference type="ARBA" id="ARBA00004554"/>
    </source>
</evidence>
<dbReference type="InterPro" id="IPR034764">
    <property type="entry name" value="ENT1/ENT2"/>
</dbReference>
<feature type="transmembrane region" description="Helical" evidence="7">
    <location>
        <begin position="114"/>
        <end position="134"/>
    </location>
</feature>
<dbReference type="AlphaFoldDB" id="A0A8J4WWL6"/>
<proteinExistence type="inferred from homology"/>
<feature type="transmembrane region" description="Helical" evidence="7">
    <location>
        <begin position="391"/>
        <end position="415"/>
    </location>
</feature>
<keyword evidence="6 7" id="KW-0472">Membrane</keyword>
<dbReference type="PANTHER" id="PTHR10332:SF9">
    <property type="entry name" value="EQUILIBRATIVE NUCLEOSIDE TRANSPORTER 1"/>
    <property type="match status" value="1"/>
</dbReference>